<dbReference type="RefSeq" id="WP_258936172.1">
    <property type="nucleotide sequence ID" value="NZ_JANBBF010000008.1"/>
</dbReference>
<evidence type="ECO:0000313" key="4">
    <source>
        <dbReference type="Proteomes" id="UP001598673"/>
    </source>
</evidence>
<sequence length="126" mass="13310">MTSTPAPNPDSSALVADAKARGAFTYVLDGSGLTDKAATLDAIAELLRFPPHFGRNLDALYDCLTDLSWLPAGEHVLVWVGADALKQADPRTYLAVHGTLSDAQRALAAGGDRVSSRRFTVLLADS</sequence>
<dbReference type="Proteomes" id="UP001598673">
    <property type="component" value="Unassembled WGS sequence"/>
</dbReference>
<dbReference type="CDD" id="cd05141">
    <property type="entry name" value="Barstar_evA4336-like"/>
    <property type="match status" value="1"/>
</dbReference>
<feature type="domain" description="Barstar (barnase inhibitor)" evidence="2">
    <location>
        <begin position="25"/>
        <end position="110"/>
    </location>
</feature>
<keyword evidence="4" id="KW-1185">Reference proteome</keyword>
<name>A0ABW6G5C3_9PSEU</name>
<dbReference type="InterPro" id="IPR035905">
    <property type="entry name" value="Barstar-like_sf"/>
</dbReference>
<comment type="similarity">
    <text evidence="1">Belongs to the barstar family.</text>
</comment>
<dbReference type="SUPFAM" id="SSF52038">
    <property type="entry name" value="Barstar-related"/>
    <property type="match status" value="1"/>
</dbReference>
<gene>
    <name evidence="3" type="ORF">ACFWGY_13770</name>
</gene>
<comment type="caution">
    <text evidence="3">The sequence shown here is derived from an EMBL/GenBank/DDBJ whole genome shotgun (WGS) entry which is preliminary data.</text>
</comment>
<proteinExistence type="inferred from homology"/>
<evidence type="ECO:0000313" key="3">
    <source>
        <dbReference type="EMBL" id="MFD6794404.1"/>
    </source>
</evidence>
<evidence type="ECO:0000259" key="2">
    <source>
        <dbReference type="Pfam" id="PF01337"/>
    </source>
</evidence>
<dbReference type="InterPro" id="IPR000468">
    <property type="entry name" value="Barstar"/>
</dbReference>
<dbReference type="Pfam" id="PF01337">
    <property type="entry name" value="Barstar"/>
    <property type="match status" value="1"/>
</dbReference>
<protein>
    <submittedName>
        <fullName evidence="3">Barstar family protein</fullName>
    </submittedName>
</protein>
<evidence type="ECO:0000256" key="1">
    <source>
        <dbReference type="ARBA" id="ARBA00006845"/>
    </source>
</evidence>
<accession>A0ABW6G5C3</accession>
<organism evidence="3 4">
    <name type="scientific">Prauserella salsuginis</name>
    <dbReference type="NCBI Taxonomy" id="387889"/>
    <lineage>
        <taxon>Bacteria</taxon>
        <taxon>Bacillati</taxon>
        <taxon>Actinomycetota</taxon>
        <taxon>Actinomycetes</taxon>
        <taxon>Pseudonocardiales</taxon>
        <taxon>Pseudonocardiaceae</taxon>
        <taxon>Prauserella</taxon>
        <taxon>Prauserella salsuginis group</taxon>
    </lineage>
</organism>
<dbReference type="Gene3D" id="3.30.370.10">
    <property type="entry name" value="Barstar-like"/>
    <property type="match status" value="1"/>
</dbReference>
<reference evidence="3 4" key="1">
    <citation type="submission" date="2024-09" db="EMBL/GenBank/DDBJ databases">
        <title>The Natural Products Discovery Center: Release of the First 8490 Sequenced Strains for Exploring Actinobacteria Biosynthetic Diversity.</title>
        <authorList>
            <person name="Kalkreuter E."/>
            <person name="Kautsar S.A."/>
            <person name="Yang D."/>
            <person name="Bader C.D."/>
            <person name="Teijaro C.N."/>
            <person name="Fluegel L."/>
            <person name="Davis C.M."/>
            <person name="Simpson J.R."/>
            <person name="Lauterbach L."/>
            <person name="Steele A.D."/>
            <person name="Gui C."/>
            <person name="Meng S."/>
            <person name="Li G."/>
            <person name="Viehrig K."/>
            <person name="Ye F."/>
            <person name="Su P."/>
            <person name="Kiefer A.F."/>
            <person name="Nichols A."/>
            <person name="Cepeda A.J."/>
            <person name="Yan W."/>
            <person name="Fan B."/>
            <person name="Jiang Y."/>
            <person name="Adhikari A."/>
            <person name="Zheng C.-J."/>
            <person name="Schuster L."/>
            <person name="Cowan T.M."/>
            <person name="Smanski M.J."/>
            <person name="Chevrette M.G."/>
            <person name="De Carvalho L.P.S."/>
            <person name="Shen B."/>
        </authorList>
    </citation>
    <scope>NUCLEOTIDE SEQUENCE [LARGE SCALE GENOMIC DNA]</scope>
    <source>
        <strain evidence="3 4">NPDC060353</strain>
    </source>
</reference>
<dbReference type="EMBL" id="JBHXCV010000007">
    <property type="protein sequence ID" value="MFD6794404.1"/>
    <property type="molecule type" value="Genomic_DNA"/>
</dbReference>